<reference evidence="10 11" key="1">
    <citation type="submission" date="2018-08" db="EMBL/GenBank/DDBJ databases">
        <title>Sequencing the genomes of 1000 actinobacteria strains.</title>
        <authorList>
            <person name="Klenk H.-P."/>
        </authorList>
    </citation>
    <scope>NUCLEOTIDE SEQUENCE [LARGE SCALE GENOMIC DNA]</scope>
    <source>
        <strain evidence="10 11">DSM 22967</strain>
    </source>
</reference>
<evidence type="ECO:0000256" key="7">
    <source>
        <dbReference type="ARBA" id="ARBA00022932"/>
    </source>
</evidence>
<dbReference type="EMBL" id="QTUA01000001">
    <property type="protein sequence ID" value="REF31566.1"/>
    <property type="molecule type" value="Genomic_DNA"/>
</dbReference>
<dbReference type="Pfam" id="PF02767">
    <property type="entry name" value="DNA_pol3_beta_2"/>
    <property type="match status" value="1"/>
</dbReference>
<proteinExistence type="inferred from homology"/>
<evidence type="ECO:0000256" key="4">
    <source>
        <dbReference type="ARBA" id="ARBA00022679"/>
    </source>
</evidence>
<dbReference type="GO" id="GO:0009360">
    <property type="term" value="C:DNA polymerase III complex"/>
    <property type="evidence" value="ECO:0007669"/>
    <property type="project" value="InterPro"/>
</dbReference>
<evidence type="ECO:0000313" key="10">
    <source>
        <dbReference type="EMBL" id="REF31566.1"/>
    </source>
</evidence>
<dbReference type="PANTHER" id="PTHR30478">
    <property type="entry name" value="DNA POLYMERASE III SUBUNIT BETA"/>
    <property type="match status" value="1"/>
</dbReference>
<dbReference type="GO" id="GO:0003677">
    <property type="term" value="F:DNA binding"/>
    <property type="evidence" value="ECO:0007669"/>
    <property type="project" value="UniProtKB-KW"/>
</dbReference>
<keyword evidence="8 10" id="KW-0238">DNA-binding</keyword>
<dbReference type="Gene3D" id="1.10.1660.10">
    <property type="match status" value="1"/>
</dbReference>
<comment type="subcellular location">
    <subcellularLocation>
        <location evidence="1">Cytoplasm</location>
    </subcellularLocation>
</comment>
<evidence type="ECO:0000313" key="11">
    <source>
        <dbReference type="Proteomes" id="UP000256253"/>
    </source>
</evidence>
<evidence type="ECO:0000256" key="2">
    <source>
        <dbReference type="ARBA" id="ARBA00010752"/>
    </source>
</evidence>
<keyword evidence="5" id="KW-0548">Nucleotidyltransferase</keyword>
<keyword evidence="7" id="KW-0239">DNA-directed DNA polymerase</keyword>
<accession>A0A3D9UQM8</accession>
<dbReference type="GO" id="GO:0005737">
    <property type="term" value="C:cytoplasm"/>
    <property type="evidence" value="ECO:0007669"/>
    <property type="project" value="UniProtKB-SubCell"/>
</dbReference>
<keyword evidence="4" id="KW-0808">Transferase</keyword>
<dbReference type="InterPro" id="IPR046938">
    <property type="entry name" value="DNA_clamp_sf"/>
</dbReference>
<comment type="similarity">
    <text evidence="2">Belongs to the beta sliding clamp family.</text>
</comment>
<dbReference type="Gene3D" id="3.10.150.10">
    <property type="entry name" value="DNA Polymerase III, subunit A, domain 2"/>
    <property type="match status" value="2"/>
</dbReference>
<dbReference type="PROSITE" id="PS50937">
    <property type="entry name" value="HTH_MERR_2"/>
    <property type="match status" value="1"/>
</dbReference>
<dbReference type="CDD" id="cd00140">
    <property type="entry name" value="beta_clamp"/>
    <property type="match status" value="1"/>
</dbReference>
<evidence type="ECO:0000256" key="5">
    <source>
        <dbReference type="ARBA" id="ARBA00022695"/>
    </source>
</evidence>
<dbReference type="InterPro" id="IPR022637">
    <property type="entry name" value="DNA_polIII_beta_cen"/>
</dbReference>
<dbReference type="GO" id="GO:0006271">
    <property type="term" value="P:DNA strand elongation involved in DNA replication"/>
    <property type="evidence" value="ECO:0007669"/>
    <property type="project" value="TreeGrafter"/>
</dbReference>
<dbReference type="PANTHER" id="PTHR30478:SF0">
    <property type="entry name" value="BETA SLIDING CLAMP"/>
    <property type="match status" value="1"/>
</dbReference>
<dbReference type="Proteomes" id="UP000256253">
    <property type="component" value="Unassembled WGS sequence"/>
</dbReference>
<dbReference type="InterPro" id="IPR009061">
    <property type="entry name" value="DNA-bd_dom_put_sf"/>
</dbReference>
<keyword evidence="6" id="KW-0235">DNA replication</keyword>
<evidence type="ECO:0000256" key="3">
    <source>
        <dbReference type="ARBA" id="ARBA00022490"/>
    </source>
</evidence>
<dbReference type="AlphaFoldDB" id="A0A3D9UQM8"/>
<keyword evidence="11" id="KW-1185">Reference proteome</keyword>
<feature type="domain" description="HTH merR-type" evidence="9">
    <location>
        <begin position="7"/>
        <end position="77"/>
    </location>
</feature>
<evidence type="ECO:0000259" key="9">
    <source>
        <dbReference type="PROSITE" id="PS50937"/>
    </source>
</evidence>
<dbReference type="PROSITE" id="PS00552">
    <property type="entry name" value="HTH_MERR_1"/>
    <property type="match status" value="1"/>
</dbReference>
<dbReference type="GO" id="GO:0006355">
    <property type="term" value="P:regulation of DNA-templated transcription"/>
    <property type="evidence" value="ECO:0007669"/>
    <property type="project" value="InterPro"/>
</dbReference>
<comment type="caution">
    <text evidence="10">The sequence shown here is derived from an EMBL/GenBank/DDBJ whole genome shotgun (WGS) entry which is preliminary data.</text>
</comment>
<dbReference type="SMART" id="SM00422">
    <property type="entry name" value="HTH_MERR"/>
    <property type="match status" value="1"/>
</dbReference>
<sequence>MIGVEDLMTIGTLAGRCGLTVSALRFYDREGVLVPAAVDPSTGYRRYSGVQVADAVLLASLRRIGMPVNDLRVALDLRTDDEAVDELLDEHLRRLEVAVEAARSEVDRIRERRSTLSFSVSVAGDELRSALRRVRFAVCDDDAFPMLHGVRLQLTGDGANVLATDRHRLARAPLTMLDHTGAGSVVLSCPLVDDLLADSSPNVQISVADQRITLRGNGFDTVTSALAGEYPDVDLILPGSERLDRMVRLTPAPDTYPDLGAVRVRNEFLLDALGSAGSEAVLHLDGPLAPVVVLGNDGYLNLIMPIRPDSAADTDRAEQPKAAAQ</sequence>
<evidence type="ECO:0000256" key="8">
    <source>
        <dbReference type="ARBA" id="ARBA00023125"/>
    </source>
</evidence>
<dbReference type="GO" id="GO:0008408">
    <property type="term" value="F:3'-5' exonuclease activity"/>
    <property type="evidence" value="ECO:0007669"/>
    <property type="project" value="InterPro"/>
</dbReference>
<protein>
    <submittedName>
        <fullName evidence="10">DNA-binding transcriptional MerR regulator</fullName>
    </submittedName>
</protein>
<dbReference type="GO" id="GO:0003887">
    <property type="term" value="F:DNA-directed DNA polymerase activity"/>
    <property type="evidence" value="ECO:0007669"/>
    <property type="project" value="UniProtKB-KW"/>
</dbReference>
<name>A0A3D9UQM8_9MICO</name>
<organism evidence="10 11">
    <name type="scientific">Calidifontibacter indicus</name>
    <dbReference type="NCBI Taxonomy" id="419650"/>
    <lineage>
        <taxon>Bacteria</taxon>
        <taxon>Bacillati</taxon>
        <taxon>Actinomycetota</taxon>
        <taxon>Actinomycetes</taxon>
        <taxon>Micrococcales</taxon>
        <taxon>Dermacoccaceae</taxon>
        <taxon>Calidifontibacter</taxon>
    </lineage>
</organism>
<evidence type="ECO:0000256" key="6">
    <source>
        <dbReference type="ARBA" id="ARBA00022705"/>
    </source>
</evidence>
<keyword evidence="3" id="KW-0963">Cytoplasm</keyword>
<evidence type="ECO:0000256" key="1">
    <source>
        <dbReference type="ARBA" id="ARBA00004496"/>
    </source>
</evidence>
<dbReference type="InterPro" id="IPR000551">
    <property type="entry name" value="MerR-type_HTH_dom"/>
</dbReference>
<dbReference type="SUPFAM" id="SSF55979">
    <property type="entry name" value="DNA clamp"/>
    <property type="match status" value="1"/>
</dbReference>
<dbReference type="Pfam" id="PF00376">
    <property type="entry name" value="MerR"/>
    <property type="match status" value="1"/>
</dbReference>
<gene>
    <name evidence="10" type="ORF">DFJ65_2635</name>
</gene>
<dbReference type="SUPFAM" id="SSF46955">
    <property type="entry name" value="Putative DNA-binding domain"/>
    <property type="match status" value="1"/>
</dbReference>
<dbReference type="InterPro" id="IPR001001">
    <property type="entry name" value="DNA_polIII_beta"/>
</dbReference>